<dbReference type="GO" id="GO:0009086">
    <property type="term" value="P:methionine biosynthetic process"/>
    <property type="evidence" value="ECO:0007669"/>
    <property type="project" value="UniProtKB-ARBA"/>
</dbReference>
<evidence type="ECO:0000256" key="4">
    <source>
        <dbReference type="RuleBase" id="RU362118"/>
    </source>
</evidence>
<dbReference type="SUPFAM" id="SSF53383">
    <property type="entry name" value="PLP-dependent transferases"/>
    <property type="match status" value="1"/>
</dbReference>
<dbReference type="GO" id="GO:0019346">
    <property type="term" value="P:transsulfuration"/>
    <property type="evidence" value="ECO:0007669"/>
    <property type="project" value="InterPro"/>
</dbReference>
<dbReference type="GO" id="GO:0005737">
    <property type="term" value="C:cytoplasm"/>
    <property type="evidence" value="ECO:0007669"/>
    <property type="project" value="TreeGrafter"/>
</dbReference>
<dbReference type="FunFam" id="3.40.640.10:FF:000046">
    <property type="entry name" value="Cystathionine gamma-lyase"/>
    <property type="match status" value="1"/>
</dbReference>
<organism evidence="5 6">
    <name type="scientific">Devosia lucknowensis</name>
    <dbReference type="NCBI Taxonomy" id="1096929"/>
    <lineage>
        <taxon>Bacteria</taxon>
        <taxon>Pseudomonadati</taxon>
        <taxon>Pseudomonadota</taxon>
        <taxon>Alphaproteobacteria</taxon>
        <taxon>Hyphomicrobiales</taxon>
        <taxon>Devosiaceae</taxon>
        <taxon>Devosia</taxon>
    </lineage>
</organism>
<dbReference type="PIRSF" id="PIRSF001434">
    <property type="entry name" value="CGS"/>
    <property type="match status" value="1"/>
</dbReference>
<evidence type="ECO:0000313" key="5">
    <source>
        <dbReference type="EMBL" id="SMQ75693.1"/>
    </source>
</evidence>
<dbReference type="Gene3D" id="3.40.640.10">
    <property type="entry name" value="Type I PLP-dependent aspartate aminotransferase-like (Major domain)"/>
    <property type="match status" value="1"/>
</dbReference>
<sequence length="403" mass="43961">MSKDLNKDLNFASQAVFYDPEEHSQSISYPIYMSANFQYAGDIYDQIVDGARKEVNIYSRCGNPTEYKLEEHIAKLTGGTACLATASGMAAISHALFGILKAGDHLVADLTTYSSTHEFFDHRAQDFGLKVSLVDCTDVKAVEAAFTDKTKVLYVEAIANPTMKVPPLRALVEAAHARGIVVICDNTFASPAVCRPHDFGVDVVVESATKFIGGHNDAVGGVITLKSDILPADWLEDVRWNTLNKLGAPLSPFNAWLLLRGAQTLALRLEKQCANARALAEHLEKHPKVKRVFYPGLPSHPNYAAASEQLRDGGAMLSFRVDDEASGVRLLKRLQLCSFAASLGGLRTTTQMPATMAFLDIPSQEREAMGVVDGLVRFSVGIEHIDDIIADVDQAIEQMHIDL</sequence>
<dbReference type="InterPro" id="IPR015424">
    <property type="entry name" value="PyrdxlP-dep_Trfase"/>
</dbReference>
<dbReference type="OrthoDB" id="9805807at2"/>
<dbReference type="GO" id="GO:0030170">
    <property type="term" value="F:pyridoxal phosphate binding"/>
    <property type="evidence" value="ECO:0007669"/>
    <property type="project" value="InterPro"/>
</dbReference>
<dbReference type="InterPro" id="IPR015421">
    <property type="entry name" value="PyrdxlP-dep_Trfase_major"/>
</dbReference>
<accession>A0A1Y6FT23</accession>
<dbReference type="InterPro" id="IPR015422">
    <property type="entry name" value="PyrdxlP-dep_Trfase_small"/>
</dbReference>
<evidence type="ECO:0000256" key="1">
    <source>
        <dbReference type="ARBA" id="ARBA00001933"/>
    </source>
</evidence>
<dbReference type="PROSITE" id="PS00868">
    <property type="entry name" value="CYS_MET_METAB_PP"/>
    <property type="match status" value="1"/>
</dbReference>
<dbReference type="AlphaFoldDB" id="A0A1Y6FT23"/>
<name>A0A1Y6FT23_9HYPH</name>
<keyword evidence="2 3" id="KW-0663">Pyridoxal phosphate</keyword>
<dbReference type="Proteomes" id="UP000194474">
    <property type="component" value="Unassembled WGS sequence"/>
</dbReference>
<evidence type="ECO:0000313" key="6">
    <source>
        <dbReference type="Proteomes" id="UP000194474"/>
    </source>
</evidence>
<feature type="modified residue" description="N6-(pyridoxal phosphate)lysine" evidence="3">
    <location>
        <position position="210"/>
    </location>
</feature>
<keyword evidence="5" id="KW-0456">Lyase</keyword>
<proteinExistence type="inferred from homology"/>
<dbReference type="PANTHER" id="PTHR11808:SF80">
    <property type="entry name" value="CYSTATHIONINE GAMMA-LYASE"/>
    <property type="match status" value="1"/>
</dbReference>
<dbReference type="Pfam" id="PF01053">
    <property type="entry name" value="Cys_Met_Meta_PP"/>
    <property type="match status" value="1"/>
</dbReference>
<reference evidence="6" key="1">
    <citation type="submission" date="2017-04" db="EMBL/GenBank/DDBJ databases">
        <authorList>
            <person name="Varghese N."/>
            <person name="Submissions S."/>
        </authorList>
    </citation>
    <scope>NUCLEOTIDE SEQUENCE [LARGE SCALE GENOMIC DNA]</scope>
</reference>
<dbReference type="InterPro" id="IPR054542">
    <property type="entry name" value="Cys_met_metab_PP"/>
</dbReference>
<comment type="cofactor">
    <cofactor evidence="1 4">
        <name>pyridoxal 5'-phosphate</name>
        <dbReference type="ChEBI" id="CHEBI:597326"/>
    </cofactor>
</comment>
<dbReference type="CDD" id="cd00614">
    <property type="entry name" value="CGS_like"/>
    <property type="match status" value="1"/>
</dbReference>
<dbReference type="GO" id="GO:0016846">
    <property type="term" value="F:carbon-sulfur lyase activity"/>
    <property type="evidence" value="ECO:0007669"/>
    <property type="project" value="TreeGrafter"/>
</dbReference>
<dbReference type="InterPro" id="IPR000277">
    <property type="entry name" value="Cys/Met-Metab_PyrdxlP-dep_enz"/>
</dbReference>
<dbReference type="FunFam" id="3.90.1150.10:FF:000033">
    <property type="entry name" value="Cystathionine gamma-synthase"/>
    <property type="match status" value="1"/>
</dbReference>
<dbReference type="RefSeq" id="WP_086470612.1">
    <property type="nucleotide sequence ID" value="NZ_FXWK01000001.1"/>
</dbReference>
<dbReference type="EMBL" id="FXWK01000001">
    <property type="protein sequence ID" value="SMQ75693.1"/>
    <property type="molecule type" value="Genomic_DNA"/>
</dbReference>
<evidence type="ECO:0000256" key="3">
    <source>
        <dbReference type="PIRSR" id="PIRSR001434-2"/>
    </source>
</evidence>
<dbReference type="Gene3D" id="3.90.1150.10">
    <property type="entry name" value="Aspartate Aminotransferase, domain 1"/>
    <property type="match status" value="1"/>
</dbReference>
<protein>
    <submittedName>
        <fullName evidence="5">Methionine-gamma-lyase</fullName>
    </submittedName>
</protein>
<comment type="similarity">
    <text evidence="4">Belongs to the trans-sulfuration enzymes family.</text>
</comment>
<gene>
    <name evidence="5" type="ORF">SAMN06295905_2388</name>
</gene>
<keyword evidence="6" id="KW-1185">Reference proteome</keyword>
<dbReference type="PANTHER" id="PTHR11808">
    <property type="entry name" value="TRANS-SULFURATION ENZYME FAMILY MEMBER"/>
    <property type="match status" value="1"/>
</dbReference>
<evidence type="ECO:0000256" key="2">
    <source>
        <dbReference type="ARBA" id="ARBA00022898"/>
    </source>
</evidence>